<evidence type="ECO:0000313" key="2">
    <source>
        <dbReference type="EMBL" id="MET3600311.1"/>
    </source>
</evidence>
<evidence type="ECO:0000313" key="3">
    <source>
        <dbReference type="Proteomes" id="UP001549164"/>
    </source>
</evidence>
<proteinExistence type="predicted"/>
<gene>
    <name evidence="2" type="ORF">ABID12_002256</name>
</gene>
<dbReference type="EMBL" id="JBEPLY010000006">
    <property type="protein sequence ID" value="MET3600311.1"/>
    <property type="molecule type" value="Genomic_DNA"/>
</dbReference>
<keyword evidence="1" id="KW-0472">Membrane</keyword>
<evidence type="ECO:0000256" key="1">
    <source>
        <dbReference type="SAM" id="Phobius"/>
    </source>
</evidence>
<comment type="caution">
    <text evidence="2">The sequence shown here is derived from an EMBL/GenBank/DDBJ whole genome shotgun (WGS) entry which is preliminary data.</text>
</comment>
<dbReference type="RefSeq" id="WP_181190790.1">
    <property type="nucleotide sequence ID" value="NZ_JBEPLY010000006.1"/>
</dbReference>
<dbReference type="Proteomes" id="UP001549164">
    <property type="component" value="Unassembled WGS sequence"/>
</dbReference>
<keyword evidence="3" id="KW-1185">Reference proteome</keyword>
<name>A0ABV2IBL3_9HYPH</name>
<accession>A0ABV2IBL3</accession>
<dbReference type="InterPro" id="IPR046035">
    <property type="entry name" value="DUF5993"/>
</dbReference>
<keyword evidence="1" id="KW-0812">Transmembrane</keyword>
<sequence length="51" mass="5681">MMTLPFFICAGALYSAWRGQRSVAVLLTVIAVLVLFVLFRLHATDVLDIDL</sequence>
<organism evidence="2 3">
    <name type="scientific">Martelella mangrovi</name>
    <dbReference type="NCBI Taxonomy" id="1397477"/>
    <lineage>
        <taxon>Bacteria</taxon>
        <taxon>Pseudomonadati</taxon>
        <taxon>Pseudomonadota</taxon>
        <taxon>Alphaproteobacteria</taxon>
        <taxon>Hyphomicrobiales</taxon>
        <taxon>Aurantimonadaceae</taxon>
        <taxon>Martelella</taxon>
    </lineage>
</organism>
<protein>
    <submittedName>
        <fullName evidence="2">Uncharacterized protein</fullName>
    </submittedName>
</protein>
<feature type="transmembrane region" description="Helical" evidence="1">
    <location>
        <begin position="25"/>
        <end position="43"/>
    </location>
</feature>
<reference evidence="2 3" key="1">
    <citation type="submission" date="2024-06" db="EMBL/GenBank/DDBJ databases">
        <title>Genomic Encyclopedia of Type Strains, Phase IV (KMG-IV): sequencing the most valuable type-strain genomes for metagenomic binning, comparative biology and taxonomic classification.</title>
        <authorList>
            <person name="Goeker M."/>
        </authorList>
    </citation>
    <scope>NUCLEOTIDE SEQUENCE [LARGE SCALE GENOMIC DNA]</scope>
    <source>
        <strain evidence="2 3">DSM 28102</strain>
    </source>
</reference>
<dbReference type="Pfam" id="PF19455">
    <property type="entry name" value="DUF5993"/>
    <property type="match status" value="1"/>
</dbReference>
<keyword evidence="1" id="KW-1133">Transmembrane helix</keyword>